<keyword evidence="3 6" id="KW-0560">Oxidoreductase</keyword>
<dbReference type="InterPro" id="IPR013328">
    <property type="entry name" value="6PGD_dom2"/>
</dbReference>
<reference evidence="6 7" key="1">
    <citation type="submission" date="2023-07" db="EMBL/GenBank/DDBJ databases">
        <title>Genomic Encyclopedia of Type Strains, Phase IV (KMG-IV): sequencing the most valuable type-strain genomes for metagenomic binning, comparative biology and taxonomic classification.</title>
        <authorList>
            <person name="Goeker M."/>
        </authorList>
    </citation>
    <scope>NUCLEOTIDE SEQUENCE [LARGE SCALE GENOMIC DNA]</scope>
    <source>
        <strain evidence="6 7">DSM 17740</strain>
    </source>
</reference>
<name>A0ABU0CMI8_9BACI</name>
<dbReference type="Proteomes" id="UP001232445">
    <property type="component" value="Unassembled WGS sequence"/>
</dbReference>
<dbReference type="PANTHER" id="PTHR48075:SF5">
    <property type="entry name" value="3-HYDROXYBUTYRYL-COA DEHYDROGENASE"/>
    <property type="match status" value="1"/>
</dbReference>
<evidence type="ECO:0000313" key="6">
    <source>
        <dbReference type="EMBL" id="MDQ0337362.1"/>
    </source>
</evidence>
<evidence type="ECO:0000256" key="3">
    <source>
        <dbReference type="ARBA" id="ARBA00023002"/>
    </source>
</evidence>
<feature type="domain" description="3-hydroxyacyl-CoA dehydrogenase NAD binding" evidence="5">
    <location>
        <begin position="20"/>
        <end position="198"/>
    </location>
</feature>
<feature type="domain" description="3-hydroxyacyl-CoA dehydrogenase C-terminal" evidence="4">
    <location>
        <begin position="201"/>
        <end position="296"/>
    </location>
</feature>
<evidence type="ECO:0000256" key="2">
    <source>
        <dbReference type="ARBA" id="ARBA00009463"/>
    </source>
</evidence>
<organism evidence="6 7">
    <name type="scientific">Caldalkalibacillus uzonensis</name>
    <dbReference type="NCBI Taxonomy" id="353224"/>
    <lineage>
        <taxon>Bacteria</taxon>
        <taxon>Bacillati</taxon>
        <taxon>Bacillota</taxon>
        <taxon>Bacilli</taxon>
        <taxon>Bacillales</taxon>
        <taxon>Bacillaceae</taxon>
        <taxon>Caldalkalibacillus</taxon>
    </lineage>
</organism>
<protein>
    <submittedName>
        <fullName evidence="6">3-hydroxybutyryl-CoA dehydrogenase</fullName>
        <ecNumber evidence="6">1.1.1.157</ecNumber>
    </submittedName>
</protein>
<dbReference type="GO" id="GO:0008691">
    <property type="term" value="F:3-hydroxybutyryl-CoA dehydrogenase activity"/>
    <property type="evidence" value="ECO:0007669"/>
    <property type="project" value="UniProtKB-EC"/>
</dbReference>
<evidence type="ECO:0000259" key="4">
    <source>
        <dbReference type="Pfam" id="PF00725"/>
    </source>
</evidence>
<gene>
    <name evidence="6" type="ORF">J2S00_000132</name>
</gene>
<dbReference type="InterPro" id="IPR006108">
    <property type="entry name" value="3HC_DH_C"/>
</dbReference>
<comment type="similarity">
    <text evidence="2">Belongs to the 3-hydroxyacyl-CoA dehydrogenase family.</text>
</comment>
<dbReference type="RefSeq" id="WP_307334408.1">
    <property type="nucleotide sequence ID" value="NZ_JAUSUQ010000001.1"/>
</dbReference>
<dbReference type="SUPFAM" id="SSF48179">
    <property type="entry name" value="6-phosphogluconate dehydrogenase C-terminal domain-like"/>
    <property type="match status" value="1"/>
</dbReference>
<dbReference type="InterPro" id="IPR006176">
    <property type="entry name" value="3-OHacyl-CoA_DH_NAD-bd"/>
</dbReference>
<dbReference type="InterPro" id="IPR022694">
    <property type="entry name" value="3-OHacyl-CoA_DH"/>
</dbReference>
<accession>A0ABU0CMI8</accession>
<evidence type="ECO:0000256" key="1">
    <source>
        <dbReference type="ARBA" id="ARBA00005086"/>
    </source>
</evidence>
<dbReference type="InterPro" id="IPR036291">
    <property type="entry name" value="NAD(P)-bd_dom_sf"/>
</dbReference>
<proteinExistence type="inferred from homology"/>
<dbReference type="SUPFAM" id="SSF51735">
    <property type="entry name" value="NAD(P)-binding Rossmann-fold domains"/>
    <property type="match status" value="1"/>
</dbReference>
<dbReference type="EC" id="1.1.1.157" evidence="6"/>
<keyword evidence="7" id="KW-1185">Reference proteome</keyword>
<dbReference type="PANTHER" id="PTHR48075">
    <property type="entry name" value="3-HYDROXYACYL-COA DEHYDROGENASE FAMILY PROTEIN"/>
    <property type="match status" value="1"/>
</dbReference>
<evidence type="ECO:0000259" key="5">
    <source>
        <dbReference type="Pfam" id="PF02737"/>
    </source>
</evidence>
<comment type="caution">
    <text evidence="6">The sequence shown here is derived from an EMBL/GenBank/DDBJ whole genome shotgun (WGS) entry which is preliminary data.</text>
</comment>
<dbReference type="Gene3D" id="3.40.50.720">
    <property type="entry name" value="NAD(P)-binding Rossmann-like Domain"/>
    <property type="match status" value="1"/>
</dbReference>
<dbReference type="PIRSF" id="PIRSF000105">
    <property type="entry name" value="HCDH"/>
    <property type="match status" value="1"/>
</dbReference>
<dbReference type="InterPro" id="IPR008927">
    <property type="entry name" value="6-PGluconate_DH-like_C_sf"/>
</dbReference>
<evidence type="ECO:0000313" key="7">
    <source>
        <dbReference type="Proteomes" id="UP001232445"/>
    </source>
</evidence>
<sequence>MSLQLDKVKHGRTSESGINQVSVIGSGLMGSGIAQVIAEAGYPVQLIDISSERLQLALDNITNNLERKQKKGKCSKEHAEQTLQRINGSVVLDSVCQTELVIEAVPEEMNIKKEIFREVDSRVAENTIIASNTSGLSIAALGSVTKQPEKVIGLHFFYPAPVMKLVEVIPSLITSQATYESCVSFIYSIGKEPVKCPDYPGFLVNRILIPMVNEAIYCVMEGSSPEDIDRAMTLGANHKMGPITLADFVGLDVLLATMEGLYEGYSDSKYRPCPLLKKMVESGNLGRKTGRGFYIYEKSGKIIKSAI</sequence>
<dbReference type="Pfam" id="PF00725">
    <property type="entry name" value="3HCDH"/>
    <property type="match status" value="1"/>
</dbReference>
<dbReference type="InterPro" id="IPR006180">
    <property type="entry name" value="3-OHacyl-CoA_DH_CS"/>
</dbReference>
<comment type="pathway">
    <text evidence="1">Lipid metabolism; butanoate metabolism.</text>
</comment>
<dbReference type="EMBL" id="JAUSUQ010000001">
    <property type="protein sequence ID" value="MDQ0337362.1"/>
    <property type="molecule type" value="Genomic_DNA"/>
</dbReference>
<dbReference type="PROSITE" id="PS00067">
    <property type="entry name" value="3HCDH"/>
    <property type="match status" value="1"/>
</dbReference>
<dbReference type="Pfam" id="PF02737">
    <property type="entry name" value="3HCDH_N"/>
    <property type="match status" value="1"/>
</dbReference>
<dbReference type="Gene3D" id="1.10.1040.10">
    <property type="entry name" value="N-(1-d-carboxylethyl)-l-norvaline Dehydrogenase, domain 2"/>
    <property type="match status" value="1"/>
</dbReference>